<evidence type="ECO:0000256" key="2">
    <source>
        <dbReference type="PROSITE-ProRule" id="PRU00497"/>
    </source>
</evidence>
<dbReference type="InterPro" id="IPR031311">
    <property type="entry name" value="CHIT_BIND_RR_consensus"/>
</dbReference>
<gene>
    <name evidence="4" type="ORF">NQ317_018179</name>
</gene>
<dbReference type="Pfam" id="PF00379">
    <property type="entry name" value="Chitin_bind_4"/>
    <property type="match status" value="2"/>
</dbReference>
<proteinExistence type="predicted"/>
<feature type="non-terminal residue" evidence="4">
    <location>
        <position position="1"/>
    </location>
</feature>
<feature type="region of interest" description="Disordered" evidence="3">
    <location>
        <begin position="390"/>
        <end position="444"/>
    </location>
</feature>
<dbReference type="InterPro" id="IPR051217">
    <property type="entry name" value="Insect_Cuticle_Struc_Prot"/>
</dbReference>
<reference evidence="4" key="1">
    <citation type="journal article" date="2023" name="Insect Mol. Biol.">
        <title>Genome sequencing provides insights into the evolution of gene families encoding plant cell wall-degrading enzymes in longhorned beetles.</title>
        <authorList>
            <person name="Shin N.R."/>
            <person name="Okamura Y."/>
            <person name="Kirsch R."/>
            <person name="Pauchet Y."/>
        </authorList>
    </citation>
    <scope>NUCLEOTIDE SEQUENCE</scope>
    <source>
        <strain evidence="4">MMC_N1</strain>
    </source>
</reference>
<feature type="compositionally biased region" description="Polar residues" evidence="3">
    <location>
        <begin position="411"/>
        <end position="431"/>
    </location>
</feature>
<evidence type="ECO:0000256" key="1">
    <source>
        <dbReference type="ARBA" id="ARBA00022460"/>
    </source>
</evidence>
<dbReference type="EMBL" id="JAPWTJ010000108">
    <property type="protein sequence ID" value="KAJ8982767.1"/>
    <property type="molecule type" value="Genomic_DNA"/>
</dbReference>
<dbReference type="InterPro" id="IPR000618">
    <property type="entry name" value="Insect_cuticle"/>
</dbReference>
<keyword evidence="5" id="KW-1185">Reference proteome</keyword>
<evidence type="ECO:0000313" key="5">
    <source>
        <dbReference type="Proteomes" id="UP001162164"/>
    </source>
</evidence>
<comment type="caution">
    <text evidence="4">The sequence shown here is derived from an EMBL/GenBank/DDBJ whole genome shotgun (WGS) entry which is preliminary data.</text>
</comment>
<name>A0ABQ9JY29_9CUCU</name>
<evidence type="ECO:0000256" key="3">
    <source>
        <dbReference type="SAM" id="MobiDB-lite"/>
    </source>
</evidence>
<dbReference type="PROSITE" id="PS00233">
    <property type="entry name" value="CHIT_BIND_RR_1"/>
    <property type="match status" value="1"/>
</dbReference>
<keyword evidence="1 2" id="KW-0193">Cuticle</keyword>
<dbReference type="PANTHER" id="PTHR12236">
    <property type="entry name" value="STRUCTURAL CONTITUENT OF CUTICLE"/>
    <property type="match status" value="1"/>
</dbReference>
<dbReference type="PANTHER" id="PTHR12236:SF75">
    <property type="entry name" value="CUTICULAR PROTEIN 62BB, ISOFORM A"/>
    <property type="match status" value="1"/>
</dbReference>
<dbReference type="Proteomes" id="UP001162164">
    <property type="component" value="Unassembled WGS sequence"/>
</dbReference>
<sequence length="471" mass="48667">IIIAAALATVARGGVLQAVGPGLVAAPAFARVADATFDPNPSYSFAYDVQDALTGDSKGQVESRANGIVQGQYNVAEPDGTRRIVDYVADPVNGFNAVVRKAPLVVAAPVAPVAARYAPVAPAALAVGPAVARVASPYLAAAPVAAQNLIRAGQSKTYSIIRLTRTCEINPITRVFKARKSPKPHQLIQKNHQKQNGTQGQKTRLAFFVLASLLANLGHQYLVVSASTLVSPVAVLAKVSDSTYDPFPQYTFGYNVQDALTGDSKSQIETRNGGVVLGQYSLNDPDGTRRIVDYASDPINGFNAIVRKAPLALATPVAASVPAVPAIPAVPVVEPVVARASVRPVGVAEARSAASLENVSAAQRRADPQITPESGPRFLAAPRLAVAPSTRTLPVDTSEPVAASRTAASDGASSVSRTESLARSASSSATKVRTAPGEPQPKTGAVVFPTARILLAAPLGGLLAPLALNAW</sequence>
<protein>
    <recommendedName>
        <fullName evidence="6">Cuticle protein</fullName>
    </recommendedName>
</protein>
<organism evidence="4 5">
    <name type="scientific">Molorchus minor</name>
    <dbReference type="NCBI Taxonomy" id="1323400"/>
    <lineage>
        <taxon>Eukaryota</taxon>
        <taxon>Metazoa</taxon>
        <taxon>Ecdysozoa</taxon>
        <taxon>Arthropoda</taxon>
        <taxon>Hexapoda</taxon>
        <taxon>Insecta</taxon>
        <taxon>Pterygota</taxon>
        <taxon>Neoptera</taxon>
        <taxon>Endopterygota</taxon>
        <taxon>Coleoptera</taxon>
        <taxon>Polyphaga</taxon>
        <taxon>Cucujiformia</taxon>
        <taxon>Chrysomeloidea</taxon>
        <taxon>Cerambycidae</taxon>
        <taxon>Lamiinae</taxon>
        <taxon>Monochamini</taxon>
        <taxon>Molorchus</taxon>
    </lineage>
</organism>
<evidence type="ECO:0008006" key="6">
    <source>
        <dbReference type="Google" id="ProtNLM"/>
    </source>
</evidence>
<evidence type="ECO:0000313" key="4">
    <source>
        <dbReference type="EMBL" id="KAJ8982767.1"/>
    </source>
</evidence>
<feature type="region of interest" description="Disordered" evidence="3">
    <location>
        <begin position="353"/>
        <end position="378"/>
    </location>
</feature>
<dbReference type="PROSITE" id="PS51155">
    <property type="entry name" value="CHIT_BIND_RR_2"/>
    <property type="match status" value="2"/>
</dbReference>
<accession>A0ABQ9JY29</accession>
<dbReference type="PRINTS" id="PR00947">
    <property type="entry name" value="CUTICLE"/>
</dbReference>